<reference evidence="4 5" key="1">
    <citation type="submission" date="2017-03" db="EMBL/GenBank/DDBJ databases">
        <title>An alternative strategy for trypanosome survival in the mammalian bloodstream revealed through genome and transcriptome analysis of the ubiquitous bovine parasite Trypanosoma (Megatrypanum) theileri.</title>
        <authorList>
            <person name="Kelly S."/>
            <person name="Ivens A."/>
            <person name="Mott A."/>
            <person name="O'Neill E."/>
            <person name="Emms D."/>
            <person name="Macleod O."/>
            <person name="Voorheis P."/>
            <person name="Matthews J."/>
            <person name="Matthews K."/>
            <person name="Carrington M."/>
        </authorList>
    </citation>
    <scope>NUCLEOTIDE SEQUENCE [LARGE SCALE GENOMIC DNA]</scope>
    <source>
        <strain evidence="4">Edinburgh</strain>
    </source>
</reference>
<feature type="region of interest" description="Disordered" evidence="1">
    <location>
        <begin position="161"/>
        <end position="376"/>
    </location>
</feature>
<evidence type="ECO:0000256" key="3">
    <source>
        <dbReference type="SAM" id="SignalP"/>
    </source>
</evidence>
<dbReference type="AlphaFoldDB" id="A0A1X0NIH8"/>
<dbReference type="RefSeq" id="XP_028878457.1">
    <property type="nucleotide sequence ID" value="XM_029030226.1"/>
</dbReference>
<proteinExistence type="predicted"/>
<dbReference type="EMBL" id="NBCO01000045">
    <property type="protein sequence ID" value="ORC84391.1"/>
    <property type="molecule type" value="Genomic_DNA"/>
</dbReference>
<dbReference type="Proteomes" id="UP000192257">
    <property type="component" value="Unassembled WGS sequence"/>
</dbReference>
<feature type="compositionally biased region" description="Basic and acidic residues" evidence="1">
    <location>
        <begin position="194"/>
        <end position="217"/>
    </location>
</feature>
<gene>
    <name evidence="4" type="ORF">TM35_000451290</name>
</gene>
<keyword evidence="2" id="KW-0472">Membrane</keyword>
<keyword evidence="3" id="KW-0732">Signal</keyword>
<comment type="caution">
    <text evidence="4">The sequence shown here is derived from an EMBL/GenBank/DDBJ whole genome shotgun (WGS) entry which is preliminary data.</text>
</comment>
<feature type="compositionally biased region" description="Basic and acidic residues" evidence="1">
    <location>
        <begin position="161"/>
        <end position="186"/>
    </location>
</feature>
<evidence type="ECO:0008006" key="6">
    <source>
        <dbReference type="Google" id="ProtNLM"/>
    </source>
</evidence>
<feature type="compositionally biased region" description="Low complexity" evidence="1">
    <location>
        <begin position="287"/>
        <end position="315"/>
    </location>
</feature>
<keyword evidence="5" id="KW-1185">Reference proteome</keyword>
<feature type="compositionally biased region" description="Polar residues" evidence="1">
    <location>
        <begin position="316"/>
        <end position="338"/>
    </location>
</feature>
<feature type="chain" id="PRO_5013162725" description="Mucin-associated surface protein (MASP)" evidence="3">
    <location>
        <begin position="22"/>
        <end position="417"/>
    </location>
</feature>
<evidence type="ECO:0000313" key="4">
    <source>
        <dbReference type="EMBL" id="ORC84391.1"/>
    </source>
</evidence>
<evidence type="ECO:0000256" key="1">
    <source>
        <dbReference type="SAM" id="MobiDB-lite"/>
    </source>
</evidence>
<keyword evidence="2" id="KW-1133">Transmembrane helix</keyword>
<feature type="compositionally biased region" description="Basic and acidic residues" evidence="1">
    <location>
        <begin position="266"/>
        <end position="284"/>
    </location>
</feature>
<sequence length="417" mass="45100">MMMMMGRVMCVLAVVLCCACGYTMTAAAAVDNDSPSGRGVSRGAVEVSCAAGGALRVRPAAESEWLTCGAGSRVSACGKYADLCRQRTARAARTTTTIDTTTNGQLKAVMAYMGSTRVDVPEFTPKRWQQIEEHKKSKNNDHTRLTTEEAVKLDKELTQKEMREKEKQAEQLKQKQQELAEKEEMAGRLTEQQEQERRESKDHERSLQQTKDTRENENLVQEDSEVARPSVPAVGEPESTPVVTTATDPLPTKAAESHSTPEGSTESERTENPPTREHSTEGVDTKQTNPQTQSENTTTSSEETNTTTPPSTENTVSEVSTATPSRDSNLTTQSTATDDVTAAPNSTETNTTTPQSTENTTTEALTNTPSPVPDPQISNIAPTVQNKANVDSSVSPVWICTAAPLLIVAVLFSVTVC</sequence>
<dbReference type="VEuPathDB" id="TriTrypDB:TM35_000451290"/>
<feature type="signal peptide" evidence="3">
    <location>
        <begin position="1"/>
        <end position="21"/>
    </location>
</feature>
<feature type="transmembrane region" description="Helical" evidence="2">
    <location>
        <begin position="396"/>
        <end position="416"/>
    </location>
</feature>
<name>A0A1X0NIH8_9TRYP</name>
<evidence type="ECO:0000256" key="2">
    <source>
        <dbReference type="SAM" id="Phobius"/>
    </source>
</evidence>
<evidence type="ECO:0000313" key="5">
    <source>
        <dbReference type="Proteomes" id="UP000192257"/>
    </source>
</evidence>
<accession>A0A1X0NIH8</accession>
<feature type="compositionally biased region" description="Low complexity" evidence="1">
    <location>
        <begin position="341"/>
        <end position="368"/>
    </location>
</feature>
<keyword evidence="2" id="KW-0812">Transmembrane</keyword>
<protein>
    <recommendedName>
        <fullName evidence="6">Mucin-associated surface protein (MASP)</fullName>
    </recommendedName>
</protein>
<feature type="region of interest" description="Disordered" evidence="1">
    <location>
        <begin position="132"/>
        <end position="151"/>
    </location>
</feature>
<organism evidence="4 5">
    <name type="scientific">Trypanosoma theileri</name>
    <dbReference type="NCBI Taxonomy" id="67003"/>
    <lineage>
        <taxon>Eukaryota</taxon>
        <taxon>Discoba</taxon>
        <taxon>Euglenozoa</taxon>
        <taxon>Kinetoplastea</taxon>
        <taxon>Metakinetoplastina</taxon>
        <taxon>Trypanosomatida</taxon>
        <taxon>Trypanosomatidae</taxon>
        <taxon>Trypanosoma</taxon>
    </lineage>
</organism>
<dbReference type="GeneID" id="39990006"/>